<dbReference type="InterPro" id="IPR022775">
    <property type="entry name" value="AP_mu_sigma_su"/>
</dbReference>
<accession>A0A2T0FG89</accession>
<evidence type="ECO:0000313" key="15">
    <source>
        <dbReference type="Proteomes" id="UP000238350"/>
    </source>
</evidence>
<dbReference type="CDD" id="cd14833">
    <property type="entry name" value="AP2_sigma"/>
    <property type="match status" value="1"/>
</dbReference>
<keyword evidence="4 12" id="KW-0813">Transport</keyword>
<dbReference type="InterPro" id="IPR011012">
    <property type="entry name" value="Longin-like_dom_sf"/>
</dbReference>
<organism evidence="14 15">
    <name type="scientific">Wickerhamiella sorbophila</name>
    <dbReference type="NCBI Taxonomy" id="45607"/>
    <lineage>
        <taxon>Eukaryota</taxon>
        <taxon>Fungi</taxon>
        <taxon>Dikarya</taxon>
        <taxon>Ascomycota</taxon>
        <taxon>Saccharomycotina</taxon>
        <taxon>Dipodascomycetes</taxon>
        <taxon>Dipodascales</taxon>
        <taxon>Trichomonascaceae</taxon>
        <taxon>Wickerhamiella</taxon>
    </lineage>
</organism>
<evidence type="ECO:0000256" key="1">
    <source>
        <dbReference type="ARBA" id="ARBA00004236"/>
    </source>
</evidence>
<comment type="function">
    <text evidence="10">Component of the adaptor complexes which link clathrin to receptors in coated vesicles. Clathrin-associated protein complexes are believed to interact with the cytoplasmic tails of membrane proteins, leading to their selection and concentration.</text>
</comment>
<comment type="subunit">
    <text evidence="11">Adaptor protein complex 2 (AP-2) is a heterotetramer composed of two large adaptins (alpha-type subunit apl3 and beta-type subunit apl1), a medium chain (mu-type subunit apm4) and a small adaptin (sigma-type subunit aps2).</text>
</comment>
<keyword evidence="7 12" id="KW-0653">Protein transport</keyword>
<evidence type="ECO:0000313" key="14">
    <source>
        <dbReference type="EMBL" id="PRT54008.1"/>
    </source>
</evidence>
<dbReference type="OrthoDB" id="371463at2759"/>
<evidence type="ECO:0000256" key="10">
    <source>
        <dbReference type="ARBA" id="ARBA00025487"/>
    </source>
</evidence>
<dbReference type="SUPFAM" id="SSF64356">
    <property type="entry name" value="SNARE-like"/>
    <property type="match status" value="1"/>
</dbReference>
<evidence type="ECO:0000256" key="8">
    <source>
        <dbReference type="ARBA" id="ARBA00023136"/>
    </source>
</evidence>
<sequence>MPSTGCFVIMAIHFILIQNRQGKTRLSKWYDPFPDSERRKIKGEVHRLVGSRDYRFQSNFVDYREYRLVYRRYAGLFFCMCVDTQDNELFYLEAIHMFVEILDTFFGNVCELDIVFNFVKVYTALDEVFLDGELEETSKKKVLGRLEEFERAQ</sequence>
<gene>
    <name evidence="14" type="ORF">B9G98_01628</name>
</gene>
<dbReference type="EMBL" id="NDIQ01000001">
    <property type="protein sequence ID" value="PRT54008.1"/>
    <property type="molecule type" value="Genomic_DNA"/>
</dbReference>
<keyword evidence="8 12" id="KW-0472">Membrane</keyword>
<keyword evidence="5" id="KW-1003">Cell membrane</keyword>
<comment type="caution">
    <text evidence="14">The sequence shown here is derived from an EMBL/GenBank/DDBJ whole genome shotgun (WGS) entry which is preliminary data.</text>
</comment>
<dbReference type="FunFam" id="3.30.450.60:FF:000010">
    <property type="entry name" value="AP complex subunit sigma"/>
    <property type="match status" value="1"/>
</dbReference>
<dbReference type="GeneID" id="36515377"/>
<dbReference type="InterPro" id="IPR016635">
    <property type="entry name" value="AP_complex_ssu"/>
</dbReference>
<dbReference type="Proteomes" id="UP000238350">
    <property type="component" value="Unassembled WGS sequence"/>
</dbReference>
<evidence type="ECO:0000256" key="11">
    <source>
        <dbReference type="ARBA" id="ARBA00034519"/>
    </source>
</evidence>
<evidence type="ECO:0000256" key="5">
    <source>
        <dbReference type="ARBA" id="ARBA00022475"/>
    </source>
</evidence>
<name>A0A2T0FG89_9ASCO</name>
<dbReference type="RefSeq" id="XP_024663954.1">
    <property type="nucleotide sequence ID" value="XM_024808186.1"/>
</dbReference>
<dbReference type="GO" id="GO:0072583">
    <property type="term" value="P:clathrin-dependent endocytosis"/>
    <property type="evidence" value="ECO:0007669"/>
    <property type="project" value="InterPro"/>
</dbReference>
<comment type="subcellular location">
    <subcellularLocation>
        <location evidence="1">Cell membrane</location>
    </subcellularLocation>
    <subcellularLocation>
        <location evidence="2">Membrane</location>
        <location evidence="2">Coated pit</location>
        <topology evidence="2">Peripheral membrane protein</topology>
        <orientation evidence="2">Cytoplasmic side</orientation>
    </subcellularLocation>
</comment>
<evidence type="ECO:0000256" key="2">
    <source>
        <dbReference type="ARBA" id="ARBA00004277"/>
    </source>
</evidence>
<dbReference type="Gene3D" id="3.30.450.60">
    <property type="match status" value="1"/>
</dbReference>
<keyword evidence="6" id="KW-0254">Endocytosis</keyword>
<evidence type="ECO:0000256" key="6">
    <source>
        <dbReference type="ARBA" id="ARBA00022583"/>
    </source>
</evidence>
<evidence type="ECO:0000256" key="12">
    <source>
        <dbReference type="PIRNR" id="PIRNR015588"/>
    </source>
</evidence>
<reference evidence="14 15" key="1">
    <citation type="submission" date="2017-04" db="EMBL/GenBank/DDBJ databases">
        <title>Genome sequencing of [Candida] sorbophila.</title>
        <authorList>
            <person name="Ahn J.O."/>
        </authorList>
    </citation>
    <scope>NUCLEOTIDE SEQUENCE [LARGE SCALE GENOMIC DNA]</scope>
    <source>
        <strain evidence="14 15">DS02</strain>
    </source>
</reference>
<dbReference type="PANTHER" id="PTHR11753">
    <property type="entry name" value="ADAPTOR COMPLEXES SMALL SUBUNIT FAMILY"/>
    <property type="match status" value="1"/>
</dbReference>
<dbReference type="GO" id="GO:0035615">
    <property type="term" value="F:clathrin adaptor activity"/>
    <property type="evidence" value="ECO:0007669"/>
    <property type="project" value="InterPro"/>
</dbReference>
<comment type="similarity">
    <text evidence="3 12">Belongs to the adaptor complexes small subunit family.</text>
</comment>
<feature type="domain" description="AP complex mu/sigma subunit" evidence="13">
    <location>
        <begin position="12"/>
        <end position="152"/>
    </location>
</feature>
<keyword evidence="15" id="KW-1185">Reference proteome</keyword>
<dbReference type="InterPro" id="IPR027156">
    <property type="entry name" value="APS2"/>
</dbReference>
<proteinExistence type="inferred from homology"/>
<evidence type="ECO:0000256" key="7">
    <source>
        <dbReference type="ARBA" id="ARBA00022927"/>
    </source>
</evidence>
<dbReference type="AlphaFoldDB" id="A0A2T0FG89"/>
<evidence type="ECO:0000256" key="9">
    <source>
        <dbReference type="ARBA" id="ARBA00023176"/>
    </source>
</evidence>
<protein>
    <recommendedName>
        <fullName evidence="12">AP complex subunit sigma</fullName>
    </recommendedName>
</protein>
<dbReference type="STRING" id="45607.A0A2T0FG89"/>
<dbReference type="Pfam" id="PF01217">
    <property type="entry name" value="Clat_adaptor_s"/>
    <property type="match status" value="1"/>
</dbReference>
<dbReference type="PIRSF" id="PIRSF015588">
    <property type="entry name" value="AP_complex_sigma"/>
    <property type="match status" value="1"/>
</dbReference>
<dbReference type="GO" id="GO:0006886">
    <property type="term" value="P:intracellular protein transport"/>
    <property type="evidence" value="ECO:0007669"/>
    <property type="project" value="UniProtKB-UniRule"/>
</dbReference>
<evidence type="ECO:0000259" key="13">
    <source>
        <dbReference type="Pfam" id="PF01217"/>
    </source>
</evidence>
<keyword evidence="9" id="KW-0168">Coated pit</keyword>
<evidence type="ECO:0000256" key="3">
    <source>
        <dbReference type="ARBA" id="ARBA00006972"/>
    </source>
</evidence>
<dbReference type="GO" id="GO:0030122">
    <property type="term" value="C:AP-2 adaptor complex"/>
    <property type="evidence" value="ECO:0007669"/>
    <property type="project" value="InterPro"/>
</dbReference>
<evidence type="ECO:0000256" key="4">
    <source>
        <dbReference type="ARBA" id="ARBA00022448"/>
    </source>
</evidence>